<sequence>MGEVRVHSSPHYQSGASGSNSHAAYTFVAVGGHSISFADETVTKSIIKSPSEVKQGIGVVPSVESSVTQDLLNNSKGSKGLTLSRRDLPRFHVASIVVQPLSSRKDEMYGYSSVPFVIPGVVSKEVVSARGGPQEKG</sequence>
<gene>
    <name evidence="1" type="ORF">INT47_006913</name>
</gene>
<comment type="caution">
    <text evidence="1">The sequence shown here is derived from an EMBL/GenBank/DDBJ whole genome shotgun (WGS) entry which is preliminary data.</text>
</comment>
<dbReference type="EMBL" id="JAEPRD010000278">
    <property type="protein sequence ID" value="KAG2192655.1"/>
    <property type="molecule type" value="Genomic_DNA"/>
</dbReference>
<protein>
    <submittedName>
        <fullName evidence="1">Uncharacterized protein</fullName>
    </submittedName>
</protein>
<reference evidence="1" key="1">
    <citation type="submission" date="2020-12" db="EMBL/GenBank/DDBJ databases">
        <title>Metabolic potential, ecology and presence of endohyphal bacteria is reflected in genomic diversity of Mucoromycotina.</title>
        <authorList>
            <person name="Muszewska A."/>
            <person name="Okrasinska A."/>
            <person name="Steczkiewicz K."/>
            <person name="Drgas O."/>
            <person name="Orlowska M."/>
            <person name="Perlinska-Lenart U."/>
            <person name="Aleksandrzak-Piekarczyk T."/>
            <person name="Szatraj K."/>
            <person name="Zielenkiewicz U."/>
            <person name="Pilsyk S."/>
            <person name="Malc E."/>
            <person name="Mieczkowski P."/>
            <person name="Kruszewska J.S."/>
            <person name="Biernat P."/>
            <person name="Pawlowska J."/>
        </authorList>
    </citation>
    <scope>NUCLEOTIDE SEQUENCE</scope>
    <source>
        <strain evidence="1">WA0000017839</strain>
    </source>
</reference>
<proteinExistence type="predicted"/>
<dbReference type="Proteomes" id="UP000603453">
    <property type="component" value="Unassembled WGS sequence"/>
</dbReference>
<evidence type="ECO:0000313" key="1">
    <source>
        <dbReference type="EMBL" id="KAG2192655.1"/>
    </source>
</evidence>
<dbReference type="AlphaFoldDB" id="A0A8H7QIC1"/>
<organism evidence="1 2">
    <name type="scientific">Mucor saturninus</name>
    <dbReference type="NCBI Taxonomy" id="64648"/>
    <lineage>
        <taxon>Eukaryota</taxon>
        <taxon>Fungi</taxon>
        <taxon>Fungi incertae sedis</taxon>
        <taxon>Mucoromycota</taxon>
        <taxon>Mucoromycotina</taxon>
        <taxon>Mucoromycetes</taxon>
        <taxon>Mucorales</taxon>
        <taxon>Mucorineae</taxon>
        <taxon>Mucoraceae</taxon>
        <taxon>Mucor</taxon>
    </lineage>
</organism>
<accession>A0A8H7QIC1</accession>
<keyword evidence="2" id="KW-1185">Reference proteome</keyword>
<evidence type="ECO:0000313" key="2">
    <source>
        <dbReference type="Proteomes" id="UP000603453"/>
    </source>
</evidence>
<name>A0A8H7QIC1_9FUNG</name>